<dbReference type="EMBL" id="SSMC01000003">
    <property type="protein sequence ID" value="THD66408.1"/>
    <property type="molecule type" value="Genomic_DNA"/>
</dbReference>
<dbReference type="Pfam" id="PF12836">
    <property type="entry name" value="HHH_3"/>
    <property type="match status" value="2"/>
</dbReference>
<dbReference type="Gene3D" id="1.10.150.280">
    <property type="entry name" value="AF1531-like domain"/>
    <property type="match status" value="1"/>
</dbReference>
<dbReference type="RefSeq" id="WP_136336479.1">
    <property type="nucleotide sequence ID" value="NZ_QXMP01000006.1"/>
</dbReference>
<accession>A0A4S3LXW7</accession>
<feature type="transmembrane region" description="Helical" evidence="1">
    <location>
        <begin position="16"/>
        <end position="35"/>
    </location>
</feature>
<dbReference type="InterPro" id="IPR051675">
    <property type="entry name" value="Endo/Exo/Phosphatase_dom_1"/>
</dbReference>
<keyword evidence="4" id="KW-1185">Reference proteome</keyword>
<reference evidence="3 4" key="1">
    <citation type="submission" date="2019-04" db="EMBL/GenBank/DDBJ databases">
        <title>Draft genome sequence of Robertkochia marina CC-AMO-30D.</title>
        <authorList>
            <person name="Hameed A."/>
            <person name="Lin S.-Y."/>
            <person name="Shahina M."/>
            <person name="Lai W.-A."/>
            <person name="Young C.-C."/>
        </authorList>
    </citation>
    <scope>NUCLEOTIDE SEQUENCE [LARGE SCALE GENOMIC DNA]</scope>
    <source>
        <strain evidence="3 4">CC-AMO-30D</strain>
    </source>
</reference>
<dbReference type="Proteomes" id="UP000305939">
    <property type="component" value="Unassembled WGS sequence"/>
</dbReference>
<organism evidence="3 4">
    <name type="scientific">Robertkochia marina</name>
    <dbReference type="NCBI Taxonomy" id="1227945"/>
    <lineage>
        <taxon>Bacteria</taxon>
        <taxon>Pseudomonadati</taxon>
        <taxon>Bacteroidota</taxon>
        <taxon>Flavobacteriia</taxon>
        <taxon>Flavobacteriales</taxon>
        <taxon>Flavobacteriaceae</taxon>
        <taxon>Robertkochia</taxon>
    </lineage>
</organism>
<dbReference type="GO" id="GO:0003677">
    <property type="term" value="F:DNA binding"/>
    <property type="evidence" value="ECO:0007669"/>
    <property type="project" value="InterPro"/>
</dbReference>
<evidence type="ECO:0000256" key="1">
    <source>
        <dbReference type="SAM" id="Phobius"/>
    </source>
</evidence>
<protein>
    <submittedName>
        <fullName evidence="3">Helix-hairpin-helix domain-containing protein</fullName>
    </submittedName>
</protein>
<dbReference type="GO" id="GO:0006281">
    <property type="term" value="P:DNA repair"/>
    <property type="evidence" value="ECO:0007669"/>
    <property type="project" value="InterPro"/>
</dbReference>
<feature type="domain" description="Helix-hairpin-helix DNA-binding motif class 1" evidence="2">
    <location>
        <begin position="227"/>
        <end position="246"/>
    </location>
</feature>
<evidence type="ECO:0000259" key="2">
    <source>
        <dbReference type="SMART" id="SM00278"/>
    </source>
</evidence>
<dbReference type="SMART" id="SM00278">
    <property type="entry name" value="HhH1"/>
    <property type="match status" value="2"/>
</dbReference>
<comment type="caution">
    <text evidence="3">The sequence shown here is derived from an EMBL/GenBank/DDBJ whole genome shotgun (WGS) entry which is preliminary data.</text>
</comment>
<dbReference type="InterPro" id="IPR003583">
    <property type="entry name" value="Hlx-hairpin-Hlx_DNA-bd_motif"/>
</dbReference>
<sequence length="280" mass="31968">MNRISHFRFSRSQRSGIFFLVVCIVVLQGVLWSGLLDRPEAEDPSSDPIAERVNAYVDSLKSVENNKVYAPLPFNPNYMSDHKGYRFGMTPEEIDRLFAFRAKGRFVTDAGEFQRVTGVHDSVLNKMSPFFNFPRFPGRSVRETSGIVKEDLNFATASSLVRVYGIGPVLAERIVAYRNRLGGFQVADQLEEVYGVNEDVLSELWRHFKLDDPEPFIKLDINTAGLNELAEVPYVSRSLASKIVAYRSVHQRLDSLEELTKFHNLSEKDLARIKLYLRVE</sequence>
<evidence type="ECO:0000313" key="3">
    <source>
        <dbReference type="EMBL" id="THD66408.1"/>
    </source>
</evidence>
<evidence type="ECO:0000313" key="4">
    <source>
        <dbReference type="Proteomes" id="UP000305939"/>
    </source>
</evidence>
<keyword evidence="1" id="KW-1133">Transmembrane helix</keyword>
<dbReference type="AlphaFoldDB" id="A0A4S3LXW7"/>
<proteinExistence type="predicted"/>
<dbReference type="PANTHER" id="PTHR21180:SF32">
    <property type="entry name" value="ENDONUCLEASE_EXONUCLEASE_PHOSPHATASE FAMILY DOMAIN-CONTAINING PROTEIN 1"/>
    <property type="match status" value="1"/>
</dbReference>
<gene>
    <name evidence="3" type="ORF">E7Z59_11380</name>
</gene>
<dbReference type="PANTHER" id="PTHR21180">
    <property type="entry name" value="ENDONUCLEASE/EXONUCLEASE/PHOSPHATASE FAMILY DOMAIN-CONTAINING PROTEIN 1"/>
    <property type="match status" value="1"/>
</dbReference>
<dbReference type="InterPro" id="IPR010994">
    <property type="entry name" value="RuvA_2-like"/>
</dbReference>
<keyword evidence="1" id="KW-0812">Transmembrane</keyword>
<name>A0A4S3LXW7_9FLAO</name>
<keyword evidence="1" id="KW-0472">Membrane</keyword>
<dbReference type="Gene3D" id="1.10.150.320">
    <property type="entry name" value="Photosystem II 12 kDa extrinsic protein"/>
    <property type="match status" value="1"/>
</dbReference>
<dbReference type="SUPFAM" id="SSF47781">
    <property type="entry name" value="RuvA domain 2-like"/>
    <property type="match status" value="2"/>
</dbReference>
<feature type="domain" description="Helix-hairpin-helix DNA-binding motif class 1" evidence="2">
    <location>
        <begin position="158"/>
        <end position="177"/>
    </location>
</feature>
<dbReference type="OrthoDB" id="981124at2"/>